<name>R7VAY2_CAPTE</name>
<dbReference type="AlphaFoldDB" id="R7VAY2"/>
<dbReference type="Proteomes" id="UP000014760">
    <property type="component" value="Unassembled WGS sequence"/>
</dbReference>
<proteinExistence type="predicted"/>
<evidence type="ECO:0000313" key="5">
    <source>
        <dbReference type="Proteomes" id="UP000014760"/>
    </source>
</evidence>
<reference evidence="3 5" key="2">
    <citation type="journal article" date="2013" name="Nature">
        <title>Insights into bilaterian evolution from three spiralian genomes.</title>
        <authorList>
            <person name="Simakov O."/>
            <person name="Marletaz F."/>
            <person name="Cho S.J."/>
            <person name="Edsinger-Gonzales E."/>
            <person name="Havlak P."/>
            <person name="Hellsten U."/>
            <person name="Kuo D.H."/>
            <person name="Larsson T."/>
            <person name="Lv J."/>
            <person name="Arendt D."/>
            <person name="Savage R."/>
            <person name="Osoegawa K."/>
            <person name="de Jong P."/>
            <person name="Grimwood J."/>
            <person name="Chapman J.A."/>
            <person name="Shapiro H."/>
            <person name="Aerts A."/>
            <person name="Otillar R.P."/>
            <person name="Terry A.Y."/>
            <person name="Boore J.L."/>
            <person name="Grigoriev I.V."/>
            <person name="Lindberg D.R."/>
            <person name="Seaver E.C."/>
            <person name="Weisblat D.A."/>
            <person name="Putnam N.H."/>
            <person name="Rokhsar D.S."/>
        </authorList>
    </citation>
    <scope>NUCLEOTIDE SEQUENCE</scope>
    <source>
        <strain evidence="3 5">I ESC-2004</strain>
    </source>
</reference>
<accession>R7VAY2</accession>
<sequence length="249" mass="28501">MSEASGRARKPTERGRAYEAEQCLANFKRFYSLWKEDAGATRRRLQEPCDEDLLEDLKFKLEEQKEMILSLEQLIDMINERYIESQESNDSATPDFVYKADVRLRLPKAANRSVFGDSSITSSEAPSAQEIEERPQQEEEIMDNANEETVNVQAEQHPTDALGTVFSSKLITTLNPVGLSTNYDHFPNNVNHVPVKLSPHAPEFTPPNPPDFLEMPRTQLPIYDGNPTRYMEYISAFEEGNWCFTAHQH</sequence>
<evidence type="ECO:0000256" key="1">
    <source>
        <dbReference type="SAM" id="Coils"/>
    </source>
</evidence>
<protein>
    <submittedName>
        <fullName evidence="3 4">Uncharacterized protein</fullName>
    </submittedName>
</protein>
<dbReference type="EMBL" id="AMQN01005136">
    <property type="status" value="NOT_ANNOTATED_CDS"/>
    <property type="molecule type" value="Genomic_DNA"/>
</dbReference>
<keyword evidence="1" id="KW-0175">Coiled coil</keyword>
<evidence type="ECO:0000313" key="3">
    <source>
        <dbReference type="EMBL" id="ELU13496.1"/>
    </source>
</evidence>
<feature type="coiled-coil region" evidence="1">
    <location>
        <begin position="54"/>
        <end position="81"/>
    </location>
</feature>
<dbReference type="EnsemblMetazoa" id="CapteT216226">
    <property type="protein sequence ID" value="CapteP216226"/>
    <property type="gene ID" value="CapteG216226"/>
</dbReference>
<evidence type="ECO:0000313" key="4">
    <source>
        <dbReference type="EnsemblMetazoa" id="CapteP216226"/>
    </source>
</evidence>
<organism evidence="3">
    <name type="scientific">Capitella teleta</name>
    <name type="common">Polychaete worm</name>
    <dbReference type="NCBI Taxonomy" id="283909"/>
    <lineage>
        <taxon>Eukaryota</taxon>
        <taxon>Metazoa</taxon>
        <taxon>Spiralia</taxon>
        <taxon>Lophotrochozoa</taxon>
        <taxon>Annelida</taxon>
        <taxon>Polychaeta</taxon>
        <taxon>Sedentaria</taxon>
        <taxon>Scolecida</taxon>
        <taxon>Capitellidae</taxon>
        <taxon>Capitella</taxon>
    </lineage>
</organism>
<dbReference type="HOGENOM" id="CLU_1116647_0_0_1"/>
<feature type="compositionally biased region" description="Polar residues" evidence="2">
    <location>
        <begin position="116"/>
        <end position="126"/>
    </location>
</feature>
<feature type="region of interest" description="Disordered" evidence="2">
    <location>
        <begin position="116"/>
        <end position="137"/>
    </location>
</feature>
<gene>
    <name evidence="3" type="ORF">CAPTEDRAFT_216226</name>
</gene>
<reference evidence="4" key="3">
    <citation type="submission" date="2015-06" db="UniProtKB">
        <authorList>
            <consortium name="EnsemblMetazoa"/>
        </authorList>
    </citation>
    <scope>IDENTIFICATION</scope>
</reference>
<keyword evidence="5" id="KW-1185">Reference proteome</keyword>
<evidence type="ECO:0000256" key="2">
    <source>
        <dbReference type="SAM" id="MobiDB-lite"/>
    </source>
</evidence>
<reference evidence="5" key="1">
    <citation type="submission" date="2012-12" db="EMBL/GenBank/DDBJ databases">
        <authorList>
            <person name="Hellsten U."/>
            <person name="Grimwood J."/>
            <person name="Chapman J.A."/>
            <person name="Shapiro H."/>
            <person name="Aerts A."/>
            <person name="Otillar R.P."/>
            <person name="Terry A.Y."/>
            <person name="Boore J.L."/>
            <person name="Simakov O."/>
            <person name="Marletaz F."/>
            <person name="Cho S.-J."/>
            <person name="Edsinger-Gonzales E."/>
            <person name="Havlak P."/>
            <person name="Kuo D.-H."/>
            <person name="Larsson T."/>
            <person name="Lv J."/>
            <person name="Arendt D."/>
            <person name="Savage R."/>
            <person name="Osoegawa K."/>
            <person name="de Jong P."/>
            <person name="Lindberg D.R."/>
            <person name="Seaver E.C."/>
            <person name="Weisblat D.A."/>
            <person name="Putnam N.H."/>
            <person name="Grigoriev I.V."/>
            <person name="Rokhsar D.S."/>
        </authorList>
    </citation>
    <scope>NUCLEOTIDE SEQUENCE</scope>
    <source>
        <strain evidence="5">I ESC-2004</strain>
    </source>
</reference>
<dbReference type="EMBL" id="KB295185">
    <property type="protein sequence ID" value="ELU13496.1"/>
    <property type="molecule type" value="Genomic_DNA"/>
</dbReference>